<keyword evidence="4 7" id="KW-0863">Zinc-finger</keyword>
<dbReference type="GO" id="GO:0005634">
    <property type="term" value="C:nucleus"/>
    <property type="evidence" value="ECO:0007669"/>
    <property type="project" value="UniProtKB-SubCell"/>
</dbReference>
<dbReference type="Gene3D" id="3.30.160.60">
    <property type="entry name" value="Classic Zinc Finger"/>
    <property type="match status" value="6"/>
</dbReference>
<reference evidence="10" key="1">
    <citation type="journal article" date="2023" name="Mol. Biol. Evol.">
        <title>Third-Generation Sequencing Reveals the Adaptive Role of the Epigenome in Three Deep-Sea Polychaetes.</title>
        <authorList>
            <person name="Perez M."/>
            <person name="Aroh O."/>
            <person name="Sun Y."/>
            <person name="Lan Y."/>
            <person name="Juniper S.K."/>
            <person name="Young C.R."/>
            <person name="Angers B."/>
            <person name="Qian P.Y."/>
        </authorList>
    </citation>
    <scope>NUCLEOTIDE SEQUENCE</scope>
    <source>
        <strain evidence="10">P08H-3</strain>
    </source>
</reference>
<dbReference type="Pfam" id="PF00096">
    <property type="entry name" value="zf-C2H2"/>
    <property type="match status" value="4"/>
</dbReference>
<dbReference type="SMART" id="SM00355">
    <property type="entry name" value="ZnF_C2H2"/>
    <property type="match status" value="8"/>
</dbReference>
<sequence>MNNTHREKRGRKVYMGPFDTFVKQLQNVATLFPGMSDAEQHQAVNILKQFTSVIAERFGTDDPLLDSQYISGVKPVEIIPLSPTDGENIGNGMMLDSSLPYDEASICQVTEQNVALKREYVLSDHTDNSDINTQYYNLTVRDADGSERVILLKKDDVKVDQEGNLIINEEEVKTALAEFVECEMESHHKTLPLDSECLDDNKRCAEQTLNNGEEELVPSNPATCATSGERKDPVNETEDCESSKNINSDGVRANSMNSLENNGLISGENPCAQLTPQPRVISPIVNVVENGSVSPGLGETVVGKRKRGRPKGSKKGQWSKEKTVCSVCGKQLNNTSNLTVHMRSHTGERPFKCQYCDDAFTTRGNLRRHRAAHLGEKKYVCHMCARAFLEKKSMIMHMRRHTGEKPYNCENCGQRFRQISALRIHRARHTGIRNHVCTECNKSFIQRGALLLHMKQHSEGKTISCPDCSRLFHNREQLAKHSQRHDKGVTFRCVLCSVTLNSRNSLIRHMTTFHGEGGERKFVCKPCNEEYLSKDDLQEHVRSLPHIQTVRSLEDSSSVSELFQAGVQLDVLTKGELEDLPMVKEEVSFITDMNKANSQVYTIADEDGSIKAAQILSGESPSHIVVDSLADVVLTDKGNKIYVLKNLPEKMVANQQE</sequence>
<dbReference type="FunFam" id="3.30.160.60:FF:000180">
    <property type="entry name" value="Zinc finger protein 689"/>
    <property type="match status" value="1"/>
</dbReference>
<dbReference type="GO" id="GO:0008270">
    <property type="term" value="F:zinc ion binding"/>
    <property type="evidence" value="ECO:0007669"/>
    <property type="project" value="UniProtKB-KW"/>
</dbReference>
<accession>A0AAD9KG16</accession>
<feature type="domain" description="C2H2-type" evidence="9">
    <location>
        <begin position="435"/>
        <end position="462"/>
    </location>
</feature>
<dbReference type="FunFam" id="3.30.160.60:FF:000065">
    <property type="entry name" value="B-cell CLL/lymphoma 6, member B"/>
    <property type="match status" value="1"/>
</dbReference>
<evidence type="ECO:0000313" key="10">
    <source>
        <dbReference type="EMBL" id="KAK2170571.1"/>
    </source>
</evidence>
<dbReference type="GO" id="GO:0000978">
    <property type="term" value="F:RNA polymerase II cis-regulatory region sequence-specific DNA binding"/>
    <property type="evidence" value="ECO:0007669"/>
    <property type="project" value="TreeGrafter"/>
</dbReference>
<feature type="domain" description="C2H2-type" evidence="9">
    <location>
        <begin position="323"/>
        <end position="350"/>
    </location>
</feature>
<dbReference type="PANTHER" id="PTHR24390">
    <property type="entry name" value="ZINC FINGER PROTEIN"/>
    <property type="match status" value="1"/>
</dbReference>
<evidence type="ECO:0000259" key="9">
    <source>
        <dbReference type="PROSITE" id="PS50157"/>
    </source>
</evidence>
<dbReference type="InterPro" id="IPR036236">
    <property type="entry name" value="Znf_C2H2_sf"/>
</dbReference>
<evidence type="ECO:0000313" key="11">
    <source>
        <dbReference type="Proteomes" id="UP001208570"/>
    </source>
</evidence>
<dbReference type="FunFam" id="3.30.160.60:FF:000264">
    <property type="entry name" value="Zinc finger protein 236"/>
    <property type="match status" value="1"/>
</dbReference>
<keyword evidence="2" id="KW-0479">Metal-binding</keyword>
<comment type="subcellular location">
    <subcellularLocation>
        <location evidence="1">Nucleus</location>
    </subcellularLocation>
</comment>
<evidence type="ECO:0000256" key="7">
    <source>
        <dbReference type="PROSITE-ProRule" id="PRU00042"/>
    </source>
</evidence>
<dbReference type="AlphaFoldDB" id="A0AAD9KG16"/>
<dbReference type="SUPFAM" id="SSF57667">
    <property type="entry name" value="beta-beta-alpha zinc fingers"/>
    <property type="match status" value="4"/>
</dbReference>
<dbReference type="GO" id="GO:0003700">
    <property type="term" value="F:DNA-binding transcription factor activity"/>
    <property type="evidence" value="ECO:0007669"/>
    <property type="project" value="TreeGrafter"/>
</dbReference>
<keyword evidence="3" id="KW-0677">Repeat</keyword>
<evidence type="ECO:0000256" key="5">
    <source>
        <dbReference type="ARBA" id="ARBA00022833"/>
    </source>
</evidence>
<evidence type="ECO:0000256" key="6">
    <source>
        <dbReference type="ARBA" id="ARBA00023242"/>
    </source>
</evidence>
<dbReference type="InterPro" id="IPR013087">
    <property type="entry name" value="Znf_C2H2_type"/>
</dbReference>
<comment type="caution">
    <text evidence="10">The sequence shown here is derived from an EMBL/GenBank/DDBJ whole genome shotgun (WGS) entry which is preliminary data.</text>
</comment>
<dbReference type="EMBL" id="JAODUP010000002">
    <property type="protein sequence ID" value="KAK2170571.1"/>
    <property type="molecule type" value="Genomic_DNA"/>
</dbReference>
<feature type="region of interest" description="Disordered" evidence="8">
    <location>
        <begin position="214"/>
        <end position="253"/>
    </location>
</feature>
<dbReference type="Proteomes" id="UP001208570">
    <property type="component" value="Unassembled WGS sequence"/>
</dbReference>
<evidence type="ECO:0000256" key="3">
    <source>
        <dbReference type="ARBA" id="ARBA00022737"/>
    </source>
</evidence>
<feature type="domain" description="C2H2-type" evidence="9">
    <location>
        <begin position="522"/>
        <end position="546"/>
    </location>
</feature>
<keyword evidence="5" id="KW-0862">Zinc</keyword>
<evidence type="ECO:0000256" key="2">
    <source>
        <dbReference type="ARBA" id="ARBA00022723"/>
    </source>
</evidence>
<dbReference type="PROSITE" id="PS50157">
    <property type="entry name" value="ZINC_FINGER_C2H2_2"/>
    <property type="match status" value="7"/>
</dbReference>
<dbReference type="FunFam" id="3.30.160.60:FF:000478">
    <property type="entry name" value="Zinc finger protein 133"/>
    <property type="match status" value="1"/>
</dbReference>
<gene>
    <name evidence="10" type="ORF">LSH36_2g14121</name>
</gene>
<evidence type="ECO:0000256" key="4">
    <source>
        <dbReference type="ARBA" id="ARBA00022771"/>
    </source>
</evidence>
<evidence type="ECO:0000256" key="8">
    <source>
        <dbReference type="SAM" id="MobiDB-lite"/>
    </source>
</evidence>
<keyword evidence="6" id="KW-0539">Nucleus</keyword>
<feature type="compositionally biased region" description="Polar residues" evidence="8">
    <location>
        <begin position="243"/>
        <end position="253"/>
    </location>
</feature>
<organism evidence="10 11">
    <name type="scientific">Paralvinella palmiformis</name>
    <dbReference type="NCBI Taxonomy" id="53620"/>
    <lineage>
        <taxon>Eukaryota</taxon>
        <taxon>Metazoa</taxon>
        <taxon>Spiralia</taxon>
        <taxon>Lophotrochozoa</taxon>
        <taxon>Annelida</taxon>
        <taxon>Polychaeta</taxon>
        <taxon>Sedentaria</taxon>
        <taxon>Canalipalpata</taxon>
        <taxon>Terebellida</taxon>
        <taxon>Terebelliformia</taxon>
        <taxon>Alvinellidae</taxon>
        <taxon>Paralvinella</taxon>
    </lineage>
</organism>
<feature type="domain" description="C2H2-type" evidence="9">
    <location>
        <begin position="351"/>
        <end position="378"/>
    </location>
</feature>
<feature type="domain" description="C2H2-type" evidence="9">
    <location>
        <begin position="407"/>
        <end position="434"/>
    </location>
</feature>
<evidence type="ECO:0000256" key="1">
    <source>
        <dbReference type="ARBA" id="ARBA00004123"/>
    </source>
</evidence>
<dbReference type="GO" id="GO:0006357">
    <property type="term" value="P:regulation of transcription by RNA polymerase II"/>
    <property type="evidence" value="ECO:0007669"/>
    <property type="project" value="TreeGrafter"/>
</dbReference>
<keyword evidence="11" id="KW-1185">Reference proteome</keyword>
<protein>
    <recommendedName>
        <fullName evidence="9">C2H2-type domain-containing protein</fullName>
    </recommendedName>
</protein>
<dbReference type="PROSITE" id="PS00028">
    <property type="entry name" value="ZINC_FINGER_C2H2_1"/>
    <property type="match status" value="8"/>
</dbReference>
<dbReference type="Pfam" id="PF12874">
    <property type="entry name" value="zf-met"/>
    <property type="match status" value="1"/>
</dbReference>
<name>A0AAD9KG16_9ANNE</name>
<feature type="domain" description="C2H2-type" evidence="9">
    <location>
        <begin position="379"/>
        <end position="406"/>
    </location>
</feature>
<feature type="domain" description="C2H2-type" evidence="9">
    <location>
        <begin position="463"/>
        <end position="485"/>
    </location>
</feature>
<proteinExistence type="predicted"/>
<dbReference type="PANTHER" id="PTHR24390:SF244">
    <property type="entry name" value="LD33778P-RELATED"/>
    <property type="match status" value="1"/>
</dbReference>